<accession>A0ABV9HYR8</accession>
<keyword evidence="2" id="KW-1185">Reference proteome</keyword>
<evidence type="ECO:0000313" key="2">
    <source>
        <dbReference type="Proteomes" id="UP001596043"/>
    </source>
</evidence>
<evidence type="ECO:0008006" key="3">
    <source>
        <dbReference type="Google" id="ProtNLM"/>
    </source>
</evidence>
<reference evidence="2" key="1">
    <citation type="journal article" date="2019" name="Int. J. Syst. Evol. Microbiol.">
        <title>The Global Catalogue of Microorganisms (GCM) 10K type strain sequencing project: providing services to taxonomists for standard genome sequencing and annotation.</title>
        <authorList>
            <consortium name="The Broad Institute Genomics Platform"/>
            <consortium name="The Broad Institute Genome Sequencing Center for Infectious Disease"/>
            <person name="Wu L."/>
            <person name="Ma J."/>
        </authorList>
    </citation>
    <scope>NUCLEOTIDE SEQUENCE [LARGE SCALE GENOMIC DNA]</scope>
    <source>
        <strain evidence="2">YJ-61-S</strain>
    </source>
</reference>
<dbReference type="Proteomes" id="UP001596043">
    <property type="component" value="Unassembled WGS sequence"/>
</dbReference>
<dbReference type="EMBL" id="JBHSFV010000006">
    <property type="protein sequence ID" value="MFC4634630.1"/>
    <property type="molecule type" value="Genomic_DNA"/>
</dbReference>
<dbReference type="PROSITE" id="PS51257">
    <property type="entry name" value="PROKAR_LIPOPROTEIN"/>
    <property type="match status" value="1"/>
</dbReference>
<protein>
    <recommendedName>
        <fullName evidence="3">DUF4136 domain-containing protein</fullName>
    </recommendedName>
</protein>
<evidence type="ECO:0000313" key="1">
    <source>
        <dbReference type="EMBL" id="MFC4634630.1"/>
    </source>
</evidence>
<dbReference type="RefSeq" id="WP_379979070.1">
    <property type="nucleotide sequence ID" value="NZ_JBHSFV010000006.1"/>
</dbReference>
<sequence length="210" mass="24807">MKNIILLLGIIMLSGCSSIRVVDSWKNEDVLFFKPQKLLVVGVTNNLTARKIFESRLKEEFQKRNINAFESSEIIDVSFTDSKKTEEEINTMIQGLSEKGFDAIIISAVKGVDDKRNYSRGYYTIDYRWRRFGRYYYYYQDIYYNPDYYNEYKIYHVETSIYNINENDDKSLIWVGALDLVDPQGIYKTVDDYVVVIINRLEEEGLITRH</sequence>
<name>A0ABV9HYR8_9FLAO</name>
<gene>
    <name evidence="1" type="ORF">ACFO3O_11965</name>
</gene>
<comment type="caution">
    <text evidence="1">The sequence shown here is derived from an EMBL/GenBank/DDBJ whole genome shotgun (WGS) entry which is preliminary data.</text>
</comment>
<organism evidence="1 2">
    <name type="scientific">Dokdonia ponticola</name>
    <dbReference type="NCBI Taxonomy" id="2041041"/>
    <lineage>
        <taxon>Bacteria</taxon>
        <taxon>Pseudomonadati</taxon>
        <taxon>Bacteroidota</taxon>
        <taxon>Flavobacteriia</taxon>
        <taxon>Flavobacteriales</taxon>
        <taxon>Flavobacteriaceae</taxon>
        <taxon>Dokdonia</taxon>
    </lineage>
</organism>
<proteinExistence type="predicted"/>